<dbReference type="Proteomes" id="UP001209885">
    <property type="component" value="Unassembled WGS sequence"/>
</dbReference>
<organism evidence="1 2">
    <name type="scientific">Mangrovivirga halotolerans</name>
    <dbReference type="NCBI Taxonomy" id="2993936"/>
    <lineage>
        <taxon>Bacteria</taxon>
        <taxon>Pseudomonadati</taxon>
        <taxon>Bacteroidota</taxon>
        <taxon>Cytophagia</taxon>
        <taxon>Cytophagales</taxon>
        <taxon>Mangrovivirgaceae</taxon>
        <taxon>Mangrovivirga</taxon>
    </lineage>
</organism>
<dbReference type="PROSITE" id="PS51257">
    <property type="entry name" value="PROKAR_LIPOPROTEIN"/>
    <property type="match status" value="1"/>
</dbReference>
<reference evidence="1 2" key="1">
    <citation type="submission" date="2022-11" db="EMBL/GenBank/DDBJ databases">
        <title>The characterization of three novel Bacteroidetes species and genomic analysis of their roles in tidal elemental geochemical cycles.</title>
        <authorList>
            <person name="Ma K."/>
        </authorList>
    </citation>
    <scope>NUCLEOTIDE SEQUENCE [LARGE SCALE GENOMIC DNA]</scope>
    <source>
        <strain evidence="1 2">M17</strain>
    </source>
</reference>
<keyword evidence="2" id="KW-1185">Reference proteome</keyword>
<name>A0ABT3RLD2_9BACT</name>
<evidence type="ECO:0000313" key="2">
    <source>
        <dbReference type="Proteomes" id="UP001209885"/>
    </source>
</evidence>
<gene>
    <name evidence="1" type="ORF">OO013_01970</name>
</gene>
<proteinExistence type="predicted"/>
<sequence length="190" mass="21419">MKYNHLTTPSLSRFSLNVLKICCLSLLILFAGCESEPDSFVPTGKMKVDGFECCDGDKELNKQLLKEINEVKAAAGKLQNFNVAYYLGWNDDVTGYLPNMGHHFVKGALVDGTFDHRNPEALLFIPDEDGNWEFLAVEYLVLRSESPEPPEGFTGDLDHWDVIGPYWALHLWIKLENPDGIFNPTNSRVP</sequence>
<protein>
    <submittedName>
        <fullName evidence="1">Uncharacterized protein</fullName>
    </submittedName>
</protein>
<dbReference type="EMBL" id="JAPFQN010000002">
    <property type="protein sequence ID" value="MCX2742610.1"/>
    <property type="molecule type" value="Genomic_DNA"/>
</dbReference>
<dbReference type="RefSeq" id="WP_266054892.1">
    <property type="nucleotide sequence ID" value="NZ_JAPFQN010000002.1"/>
</dbReference>
<comment type="caution">
    <text evidence="1">The sequence shown here is derived from an EMBL/GenBank/DDBJ whole genome shotgun (WGS) entry which is preliminary data.</text>
</comment>
<accession>A0ABT3RLD2</accession>
<evidence type="ECO:0000313" key="1">
    <source>
        <dbReference type="EMBL" id="MCX2742610.1"/>
    </source>
</evidence>